<dbReference type="AlphaFoldDB" id="A0AAD9Q2N2"/>
<evidence type="ECO:0000313" key="2">
    <source>
        <dbReference type="Proteomes" id="UP001249851"/>
    </source>
</evidence>
<gene>
    <name evidence="1" type="ORF">P5673_025044</name>
</gene>
<reference evidence="1" key="2">
    <citation type="journal article" date="2023" name="Science">
        <title>Genomic signatures of disease resistance in endangered staghorn corals.</title>
        <authorList>
            <person name="Vollmer S.V."/>
            <person name="Selwyn J.D."/>
            <person name="Despard B.A."/>
            <person name="Roesel C.L."/>
        </authorList>
    </citation>
    <scope>NUCLEOTIDE SEQUENCE</scope>
    <source>
        <strain evidence="1">K2</strain>
    </source>
</reference>
<name>A0AAD9Q2N2_ACRCE</name>
<comment type="caution">
    <text evidence="1">The sequence shown here is derived from an EMBL/GenBank/DDBJ whole genome shotgun (WGS) entry which is preliminary data.</text>
</comment>
<evidence type="ECO:0000313" key="1">
    <source>
        <dbReference type="EMBL" id="KAK2553556.1"/>
    </source>
</evidence>
<accession>A0AAD9Q2N2</accession>
<proteinExistence type="predicted"/>
<sequence>MASLDREDAENEEDNFKSWGVEKLKSYLLEREVPIGNTNKQGLINLAVFARKLGLKAVKSVRESQREVESERL</sequence>
<reference evidence="1" key="1">
    <citation type="journal article" date="2023" name="G3 (Bethesda)">
        <title>Whole genome assembly and annotation of the endangered Caribbean coral Acropora cervicornis.</title>
        <authorList>
            <person name="Selwyn J.D."/>
            <person name="Vollmer S.V."/>
        </authorList>
    </citation>
    <scope>NUCLEOTIDE SEQUENCE</scope>
    <source>
        <strain evidence="1">K2</strain>
    </source>
</reference>
<dbReference type="Proteomes" id="UP001249851">
    <property type="component" value="Unassembled WGS sequence"/>
</dbReference>
<protein>
    <submittedName>
        <fullName evidence="1">Uncharacterized protein</fullName>
    </submittedName>
</protein>
<dbReference type="EMBL" id="JARQWQ010000076">
    <property type="protein sequence ID" value="KAK2553556.1"/>
    <property type="molecule type" value="Genomic_DNA"/>
</dbReference>
<keyword evidence="2" id="KW-1185">Reference proteome</keyword>
<organism evidence="1 2">
    <name type="scientific">Acropora cervicornis</name>
    <name type="common">Staghorn coral</name>
    <dbReference type="NCBI Taxonomy" id="6130"/>
    <lineage>
        <taxon>Eukaryota</taxon>
        <taxon>Metazoa</taxon>
        <taxon>Cnidaria</taxon>
        <taxon>Anthozoa</taxon>
        <taxon>Hexacorallia</taxon>
        <taxon>Scleractinia</taxon>
        <taxon>Astrocoeniina</taxon>
        <taxon>Acroporidae</taxon>
        <taxon>Acropora</taxon>
    </lineage>
</organism>